<proteinExistence type="predicted"/>
<evidence type="ECO:0000313" key="3">
    <source>
        <dbReference type="Proteomes" id="UP000762676"/>
    </source>
</evidence>
<dbReference type="InterPro" id="IPR036356">
    <property type="entry name" value="ERp29_C_sf"/>
</dbReference>
<feature type="compositionally biased region" description="Basic and acidic residues" evidence="1">
    <location>
        <begin position="140"/>
        <end position="158"/>
    </location>
</feature>
<sequence>MHSVELLTTFINERTGLNRNTDGSLQPQAGLIDEAESVLQDHMRQIIKANKENLKQVKDILLALKETTAEHHQEMLKYYMYIVDKIATTGGTDVIKEMISALDRTLFGIEEKSTRTEETLKRRRNVLQSFQQKQRDFLQAEKKQNQMDTGSPHDHHNSLPESRVTFRSQTDWTHAHSEL</sequence>
<feature type="region of interest" description="Disordered" evidence="1">
    <location>
        <begin position="140"/>
        <end position="179"/>
    </location>
</feature>
<evidence type="ECO:0000313" key="2">
    <source>
        <dbReference type="EMBL" id="GFS25555.1"/>
    </source>
</evidence>
<accession>A0AAV4JTB8</accession>
<evidence type="ECO:0000256" key="1">
    <source>
        <dbReference type="SAM" id="MobiDB-lite"/>
    </source>
</evidence>
<dbReference type="SUPFAM" id="SSF47933">
    <property type="entry name" value="ERP29 C domain-like"/>
    <property type="match status" value="1"/>
</dbReference>
<keyword evidence="3" id="KW-1185">Reference proteome</keyword>
<protein>
    <submittedName>
        <fullName evidence="2">Protein disulfide-isomerase domain</fullName>
    </submittedName>
</protein>
<name>A0AAV4JTB8_9GAST</name>
<reference evidence="2 3" key="1">
    <citation type="journal article" date="2021" name="Elife">
        <title>Chloroplast acquisition without the gene transfer in kleptoplastic sea slugs, Plakobranchus ocellatus.</title>
        <authorList>
            <person name="Maeda T."/>
            <person name="Takahashi S."/>
            <person name="Yoshida T."/>
            <person name="Shimamura S."/>
            <person name="Takaki Y."/>
            <person name="Nagai Y."/>
            <person name="Toyoda A."/>
            <person name="Suzuki Y."/>
            <person name="Arimoto A."/>
            <person name="Ishii H."/>
            <person name="Satoh N."/>
            <person name="Nishiyama T."/>
            <person name="Hasebe M."/>
            <person name="Maruyama T."/>
            <person name="Minagawa J."/>
            <person name="Obokata J."/>
            <person name="Shigenobu S."/>
        </authorList>
    </citation>
    <scope>NUCLEOTIDE SEQUENCE [LARGE SCALE GENOMIC DNA]</scope>
</reference>
<organism evidence="2 3">
    <name type="scientific">Elysia marginata</name>
    <dbReference type="NCBI Taxonomy" id="1093978"/>
    <lineage>
        <taxon>Eukaryota</taxon>
        <taxon>Metazoa</taxon>
        <taxon>Spiralia</taxon>
        <taxon>Lophotrochozoa</taxon>
        <taxon>Mollusca</taxon>
        <taxon>Gastropoda</taxon>
        <taxon>Heterobranchia</taxon>
        <taxon>Euthyneura</taxon>
        <taxon>Panpulmonata</taxon>
        <taxon>Sacoglossa</taxon>
        <taxon>Placobranchoidea</taxon>
        <taxon>Plakobranchidae</taxon>
        <taxon>Elysia</taxon>
    </lineage>
</organism>
<dbReference type="Proteomes" id="UP000762676">
    <property type="component" value="Unassembled WGS sequence"/>
</dbReference>
<dbReference type="AlphaFoldDB" id="A0AAV4JTB8"/>
<gene>
    <name evidence="2" type="ORF">ElyMa_001690100</name>
</gene>
<dbReference type="EMBL" id="BMAT01003447">
    <property type="protein sequence ID" value="GFS25555.1"/>
    <property type="molecule type" value="Genomic_DNA"/>
</dbReference>
<comment type="caution">
    <text evidence="2">The sequence shown here is derived from an EMBL/GenBank/DDBJ whole genome shotgun (WGS) entry which is preliminary data.</text>
</comment>
<dbReference type="Gene3D" id="1.20.1150.12">
    <property type="entry name" value="Endoplasmic reticulum resident protein 29, C-terminal domain"/>
    <property type="match status" value="1"/>
</dbReference>